<evidence type="ECO:0000256" key="1">
    <source>
        <dbReference type="SAM" id="MobiDB-lite"/>
    </source>
</evidence>
<reference evidence="2 3" key="1">
    <citation type="journal article" date="2013" name="PLoS Genet.">
        <title>Comparative genome structure, secondary metabolite, and effector coding capacity across Cochliobolus pathogens.</title>
        <authorList>
            <person name="Condon B.J."/>
            <person name="Leng Y."/>
            <person name="Wu D."/>
            <person name="Bushley K.E."/>
            <person name="Ohm R.A."/>
            <person name="Otillar R."/>
            <person name="Martin J."/>
            <person name="Schackwitz W."/>
            <person name="Grimwood J."/>
            <person name="MohdZainudin N."/>
            <person name="Xue C."/>
            <person name="Wang R."/>
            <person name="Manning V.A."/>
            <person name="Dhillon B."/>
            <person name="Tu Z.J."/>
            <person name="Steffenson B.J."/>
            <person name="Salamov A."/>
            <person name="Sun H."/>
            <person name="Lowry S."/>
            <person name="LaButti K."/>
            <person name="Han J."/>
            <person name="Copeland A."/>
            <person name="Lindquist E."/>
            <person name="Barry K."/>
            <person name="Schmutz J."/>
            <person name="Baker S.E."/>
            <person name="Ciuffetti L.M."/>
            <person name="Grigoriev I.V."/>
            <person name="Zhong S."/>
            <person name="Turgeon B.G."/>
        </authorList>
    </citation>
    <scope>NUCLEOTIDE SEQUENCE [LARGE SCALE GENOMIC DNA]</scope>
    <source>
        <strain evidence="2 3">ATCC 44560</strain>
    </source>
</reference>
<name>W6ZSF5_COCMI</name>
<protein>
    <submittedName>
        <fullName evidence="2">Uncharacterized protein</fullName>
    </submittedName>
</protein>
<dbReference type="RefSeq" id="XP_007686819.1">
    <property type="nucleotide sequence ID" value="XM_007688629.1"/>
</dbReference>
<dbReference type="HOGENOM" id="CLU_1927228_0_0_1"/>
<dbReference type="AlphaFoldDB" id="W6ZSF5"/>
<keyword evidence="3" id="KW-1185">Reference proteome</keyword>
<accession>W6ZSF5</accession>
<evidence type="ECO:0000313" key="3">
    <source>
        <dbReference type="Proteomes" id="UP000054032"/>
    </source>
</evidence>
<gene>
    <name evidence="2" type="ORF">COCMIDRAFT_25347</name>
</gene>
<dbReference type="EMBL" id="KI963963">
    <property type="protein sequence ID" value="EUC46631.1"/>
    <property type="molecule type" value="Genomic_DNA"/>
</dbReference>
<dbReference type="KEGG" id="bor:COCMIDRAFT_25347"/>
<organism evidence="2 3">
    <name type="scientific">Bipolaris oryzae ATCC 44560</name>
    <dbReference type="NCBI Taxonomy" id="930090"/>
    <lineage>
        <taxon>Eukaryota</taxon>
        <taxon>Fungi</taxon>
        <taxon>Dikarya</taxon>
        <taxon>Ascomycota</taxon>
        <taxon>Pezizomycotina</taxon>
        <taxon>Dothideomycetes</taxon>
        <taxon>Pleosporomycetidae</taxon>
        <taxon>Pleosporales</taxon>
        <taxon>Pleosporineae</taxon>
        <taxon>Pleosporaceae</taxon>
        <taxon>Bipolaris</taxon>
    </lineage>
</organism>
<sequence>MAAPTNPLEGAYGCICSAEQPRSPAAVPGKGREDPAQYNPDESVATTTINSEVKPASVFLVKIHAPSLSMGPGWVDVQVQVHMHFLDADRSCAMIQPAGTGKAKRTVPGTSTDLPQEPNGLFETPLPDPVD</sequence>
<evidence type="ECO:0000313" key="2">
    <source>
        <dbReference type="EMBL" id="EUC46631.1"/>
    </source>
</evidence>
<dbReference type="Proteomes" id="UP000054032">
    <property type="component" value="Unassembled WGS sequence"/>
</dbReference>
<feature type="region of interest" description="Disordered" evidence="1">
    <location>
        <begin position="99"/>
        <end position="131"/>
    </location>
</feature>
<feature type="region of interest" description="Disordered" evidence="1">
    <location>
        <begin position="21"/>
        <end position="41"/>
    </location>
</feature>
<dbReference type="GeneID" id="19120745"/>
<proteinExistence type="predicted"/>